<dbReference type="GO" id="GO:0008270">
    <property type="term" value="F:zinc ion binding"/>
    <property type="evidence" value="ECO:0007669"/>
    <property type="project" value="TreeGrafter"/>
</dbReference>
<dbReference type="GO" id="GO:0045892">
    <property type="term" value="P:negative regulation of DNA-templated transcription"/>
    <property type="evidence" value="ECO:0007669"/>
    <property type="project" value="TreeGrafter"/>
</dbReference>
<dbReference type="InterPro" id="IPR002481">
    <property type="entry name" value="FUR"/>
</dbReference>
<keyword evidence="5" id="KW-0678">Repressor</keyword>
<organism evidence="13 14">
    <name type="scientific">Curtobacterium flaccumfaciens</name>
    <dbReference type="NCBI Taxonomy" id="2035"/>
    <lineage>
        <taxon>Bacteria</taxon>
        <taxon>Bacillati</taxon>
        <taxon>Actinomycetota</taxon>
        <taxon>Actinomycetes</taxon>
        <taxon>Micrococcales</taxon>
        <taxon>Microbacteriaceae</taxon>
        <taxon>Curtobacterium</taxon>
    </lineage>
</organism>
<dbReference type="GO" id="GO:0000976">
    <property type="term" value="F:transcription cis-regulatory region binding"/>
    <property type="evidence" value="ECO:0007669"/>
    <property type="project" value="TreeGrafter"/>
</dbReference>
<feature type="binding site" evidence="11">
    <location>
        <position position="87"/>
    </location>
    <ligand>
        <name>Zn(2+)</name>
        <dbReference type="ChEBI" id="CHEBI:29105"/>
    </ligand>
</feature>
<keyword evidence="10" id="KW-0804">Transcription</keyword>
<keyword evidence="7 11" id="KW-0862">Zinc</keyword>
<feature type="binding site" evidence="11">
    <location>
        <position position="90"/>
    </location>
    <ligand>
        <name>Zn(2+)</name>
        <dbReference type="ChEBI" id="CHEBI:29105"/>
    </ligand>
</feature>
<comment type="cofactor">
    <cofactor evidence="12">
        <name>Mn(2+)</name>
        <dbReference type="ChEBI" id="CHEBI:29035"/>
    </cofactor>
    <cofactor evidence="12">
        <name>Fe(2+)</name>
        <dbReference type="ChEBI" id="CHEBI:29033"/>
    </cofactor>
    <text evidence="12">Binds 1 Mn(2+) or Fe(2+) ion per subunit.</text>
</comment>
<keyword evidence="4" id="KW-0963">Cytoplasm</keyword>
<dbReference type="InterPro" id="IPR036390">
    <property type="entry name" value="WH_DNA-bd_sf"/>
</dbReference>
<dbReference type="PANTHER" id="PTHR33202">
    <property type="entry name" value="ZINC UPTAKE REGULATION PROTEIN"/>
    <property type="match status" value="1"/>
</dbReference>
<dbReference type="SUPFAM" id="SSF46785">
    <property type="entry name" value="Winged helix' DNA-binding domain"/>
    <property type="match status" value="1"/>
</dbReference>
<dbReference type="InterPro" id="IPR036388">
    <property type="entry name" value="WH-like_DNA-bd_sf"/>
</dbReference>
<dbReference type="STRING" id="2035.RU06_06090"/>
<evidence type="ECO:0000256" key="10">
    <source>
        <dbReference type="ARBA" id="ARBA00023163"/>
    </source>
</evidence>
<dbReference type="GO" id="GO:0003700">
    <property type="term" value="F:DNA-binding transcription factor activity"/>
    <property type="evidence" value="ECO:0007669"/>
    <property type="project" value="InterPro"/>
</dbReference>
<evidence type="ECO:0000256" key="4">
    <source>
        <dbReference type="ARBA" id="ARBA00022490"/>
    </source>
</evidence>
<feature type="binding site" evidence="12">
    <location>
        <position position="119"/>
    </location>
    <ligand>
        <name>Fe cation</name>
        <dbReference type="ChEBI" id="CHEBI:24875"/>
    </ligand>
</feature>
<dbReference type="GO" id="GO:1900376">
    <property type="term" value="P:regulation of secondary metabolite biosynthetic process"/>
    <property type="evidence" value="ECO:0007669"/>
    <property type="project" value="TreeGrafter"/>
</dbReference>
<evidence type="ECO:0000256" key="12">
    <source>
        <dbReference type="PIRSR" id="PIRSR602481-2"/>
    </source>
</evidence>
<dbReference type="CDD" id="cd07153">
    <property type="entry name" value="Fur_like"/>
    <property type="match status" value="1"/>
</dbReference>
<dbReference type="Proteomes" id="UP000295764">
    <property type="component" value="Unassembled WGS sequence"/>
</dbReference>
<keyword evidence="8" id="KW-0805">Transcription regulation</keyword>
<keyword evidence="6 11" id="KW-0479">Metal-binding</keyword>
<sequence>MNAVQKPKRNTWQREAVRTALSSTEGFVSAQALHQHLRDDGSTIGLATVYRALSDLATEGDADSLQQDGESLYRACTTDKHHHHLICRNCGRTVEIEADPVERWAQDVAAANGFTNASHVVDIFGECADCTAARTGGRVEAD</sequence>
<dbReference type="Gene3D" id="1.10.10.10">
    <property type="entry name" value="Winged helix-like DNA-binding domain superfamily/Winged helix DNA-binding domain"/>
    <property type="match status" value="1"/>
</dbReference>
<dbReference type="InterPro" id="IPR043135">
    <property type="entry name" value="Fur_C"/>
</dbReference>
<feature type="binding site" evidence="12">
    <location>
        <position position="81"/>
    </location>
    <ligand>
        <name>Fe cation</name>
        <dbReference type="ChEBI" id="CHEBI:24875"/>
    </ligand>
</feature>
<evidence type="ECO:0000256" key="9">
    <source>
        <dbReference type="ARBA" id="ARBA00023125"/>
    </source>
</evidence>
<comment type="cofactor">
    <cofactor evidence="11">
        <name>Zn(2+)</name>
        <dbReference type="ChEBI" id="CHEBI:29105"/>
    </cofactor>
    <text evidence="11">Binds 1 zinc ion per subunit.</text>
</comment>
<dbReference type="GO" id="GO:0005829">
    <property type="term" value="C:cytosol"/>
    <property type="evidence" value="ECO:0007669"/>
    <property type="project" value="TreeGrafter"/>
</dbReference>
<dbReference type="PANTHER" id="PTHR33202:SF2">
    <property type="entry name" value="FERRIC UPTAKE REGULATION PROTEIN"/>
    <property type="match status" value="1"/>
</dbReference>
<name>A0A4R6DIJ1_9MICO</name>
<dbReference type="RefSeq" id="WP_133519925.1">
    <property type="nucleotide sequence ID" value="NZ_SNVW01000006.1"/>
</dbReference>
<evidence type="ECO:0000256" key="11">
    <source>
        <dbReference type="PIRSR" id="PIRSR602481-1"/>
    </source>
</evidence>
<comment type="caution">
    <text evidence="13">The sequence shown here is derived from an EMBL/GenBank/DDBJ whole genome shotgun (WGS) entry which is preliminary data.</text>
</comment>
<evidence type="ECO:0000256" key="8">
    <source>
        <dbReference type="ARBA" id="ARBA00023015"/>
    </source>
</evidence>
<evidence type="ECO:0000313" key="13">
    <source>
        <dbReference type="EMBL" id="TDN43938.1"/>
    </source>
</evidence>
<comment type="similarity">
    <text evidence="2">Belongs to the Fur family.</text>
</comment>
<evidence type="ECO:0000256" key="2">
    <source>
        <dbReference type="ARBA" id="ARBA00007957"/>
    </source>
</evidence>
<evidence type="ECO:0000313" key="14">
    <source>
        <dbReference type="Proteomes" id="UP000295764"/>
    </source>
</evidence>
<accession>A0A4R6DIJ1</accession>
<feature type="binding site" evidence="12">
    <location>
        <position position="102"/>
    </location>
    <ligand>
        <name>Fe cation</name>
        <dbReference type="ChEBI" id="CHEBI:24875"/>
    </ligand>
</feature>
<comment type="subunit">
    <text evidence="3">Homodimer.</text>
</comment>
<feature type="binding site" evidence="11">
    <location>
        <position position="127"/>
    </location>
    <ligand>
        <name>Zn(2+)</name>
        <dbReference type="ChEBI" id="CHEBI:29105"/>
    </ligand>
</feature>
<keyword evidence="9" id="KW-0238">DNA-binding</keyword>
<dbReference type="Gene3D" id="3.30.1490.190">
    <property type="match status" value="1"/>
</dbReference>
<evidence type="ECO:0000256" key="5">
    <source>
        <dbReference type="ARBA" id="ARBA00022491"/>
    </source>
</evidence>
<evidence type="ECO:0000256" key="7">
    <source>
        <dbReference type="ARBA" id="ARBA00022833"/>
    </source>
</evidence>
<feature type="binding site" evidence="11">
    <location>
        <position position="130"/>
    </location>
    <ligand>
        <name>Zn(2+)</name>
        <dbReference type="ChEBI" id="CHEBI:29105"/>
    </ligand>
</feature>
<protein>
    <submittedName>
        <fullName evidence="13">Fur family zinc uptake regulator</fullName>
    </submittedName>
</protein>
<reference evidence="13 14" key="1">
    <citation type="submission" date="2019-03" db="EMBL/GenBank/DDBJ databases">
        <title>Genomic analyses of the natural microbiome of Caenorhabditis elegans.</title>
        <authorList>
            <person name="Samuel B."/>
        </authorList>
    </citation>
    <scope>NUCLEOTIDE SEQUENCE [LARGE SCALE GENOMIC DNA]</scope>
    <source>
        <strain evidence="13 14">JUb65</strain>
    </source>
</reference>
<comment type="subcellular location">
    <subcellularLocation>
        <location evidence="1">Cytoplasm</location>
    </subcellularLocation>
</comment>
<evidence type="ECO:0000256" key="6">
    <source>
        <dbReference type="ARBA" id="ARBA00022723"/>
    </source>
</evidence>
<dbReference type="AlphaFoldDB" id="A0A4R6DIJ1"/>
<dbReference type="Pfam" id="PF01475">
    <property type="entry name" value="FUR"/>
    <property type="match status" value="1"/>
</dbReference>
<evidence type="ECO:0000256" key="3">
    <source>
        <dbReference type="ARBA" id="ARBA00011738"/>
    </source>
</evidence>
<dbReference type="EMBL" id="SNVW01000006">
    <property type="protein sequence ID" value="TDN43938.1"/>
    <property type="molecule type" value="Genomic_DNA"/>
</dbReference>
<proteinExistence type="inferred from homology"/>
<gene>
    <name evidence="13" type="ORF">EDF64_106111</name>
</gene>
<keyword evidence="12" id="KW-0408">Iron</keyword>
<dbReference type="OrthoDB" id="8659436at2"/>
<evidence type="ECO:0000256" key="1">
    <source>
        <dbReference type="ARBA" id="ARBA00004496"/>
    </source>
</evidence>